<evidence type="ECO:0000256" key="1">
    <source>
        <dbReference type="ARBA" id="ARBA00022768"/>
    </source>
</evidence>
<dbReference type="EMBL" id="DF830074">
    <property type="protein sequence ID" value="GAK65065.1"/>
    <property type="molecule type" value="Genomic_DNA"/>
</dbReference>
<dbReference type="SUPFAM" id="SSF47616">
    <property type="entry name" value="GST C-terminal domain-like"/>
    <property type="match status" value="1"/>
</dbReference>
<proteinExistence type="predicted"/>
<feature type="region of interest" description="Disordered" evidence="4">
    <location>
        <begin position="222"/>
        <end position="269"/>
    </location>
</feature>
<evidence type="ECO:0000256" key="4">
    <source>
        <dbReference type="SAM" id="MobiDB-lite"/>
    </source>
</evidence>
<reference evidence="8" key="1">
    <citation type="submission" date="2014-07" db="EMBL/GenBank/DDBJ databases">
        <title>Draft genome sequence of the yeast Pseudozyma antarctica JCM 10317 known as a producer of lipase B which used in a wide range of industrial applications.</title>
        <authorList>
            <person name="Morita T."/>
            <person name="Saika A."/>
            <person name="Koike H."/>
        </authorList>
    </citation>
    <scope>NUCLEOTIDE SEQUENCE</scope>
    <source>
        <strain evidence="8">JCM 10317</strain>
    </source>
</reference>
<dbReference type="FunFam" id="3.40.30.10:FF:000142">
    <property type="entry name" value="Elongation factor 1 gamma"/>
    <property type="match status" value="1"/>
</dbReference>
<sequence length="625" mass="69212">MAPIGQIYGYVGHPKTNAALAAAAYNGLELEVVDTQAMRGDTKKPEYLALFPYGKIPAFKGTDGFSLTESKAISHYIASLSDNSKLLGTDAKSAALVNQWVSFAEDEILNNGVQLMLLCLNIIPYNKAAEQRIWANLDRAFAYVEAELKKKTFIVGHRVTLADLHLAASIGMVFARLGGVNFRSKYPNSVRYFNTITNQPQVLPIYKDFQFTEDNIKFVAPKKEEKPKAAPAPKAEKPKAAPAPKDDEDDEPKPAPKPKNPLDDLPKSSFNLDEWKRTYSNEDTREKALPWFFEHFDAEGYSIVKLDYKYNDELQAVFQSNNLIGGFFARLEASRKYTMGTLGVFGENNNNLITGVLICRGKDPKSVLEVAPDADSYAVTPLDISKPEDKKFFEDMMAWEAVVDGKAFADGKIMNWGLVLHCPRRPCTMGLALWLVPHPGALSAALQTEIAQLRAANADCSGEFGLHATLLAGLGDRSIDPSALLDVAHKLVAQWKTNHTQLEVGLKDVETRASYFQCIVVSLIRNSALLELYTAAKDAVDSNFPAPPHAQDRPDYFPHISLIYAPLTTEQAQSQIDDMHRRGVFTHTDHGIAFQGHNSVHFASLDIVDCTGKPQDWRTLHSIPL</sequence>
<dbReference type="HOGENOM" id="CLU_454249_0_0_1"/>
<dbReference type="InterPro" id="IPR004046">
    <property type="entry name" value="GST_C"/>
</dbReference>
<dbReference type="Gene3D" id="3.90.1140.10">
    <property type="entry name" value="Cyclic phosphodiesterase"/>
    <property type="match status" value="1"/>
</dbReference>
<evidence type="ECO:0000313" key="8">
    <source>
        <dbReference type="EMBL" id="GAK65065.1"/>
    </source>
</evidence>
<evidence type="ECO:0000259" key="5">
    <source>
        <dbReference type="PROSITE" id="PS50040"/>
    </source>
</evidence>
<feature type="domain" description="GST C-terminal" evidence="7">
    <location>
        <begin position="90"/>
        <end position="218"/>
    </location>
</feature>
<protein>
    <submittedName>
        <fullName evidence="8">EF1G-domain-containing protein</fullName>
    </submittedName>
</protein>
<dbReference type="SFLD" id="SFLDG00358">
    <property type="entry name" value="Main_(cytGST)"/>
    <property type="match status" value="1"/>
</dbReference>
<dbReference type="Pfam" id="PF02798">
    <property type="entry name" value="GST_N"/>
    <property type="match status" value="1"/>
</dbReference>
<dbReference type="InterPro" id="IPR036433">
    <property type="entry name" value="EF1B_G_C_sf"/>
</dbReference>
<dbReference type="SFLD" id="SFLDS00019">
    <property type="entry name" value="Glutathione_Transferase_(cytos"/>
    <property type="match status" value="1"/>
</dbReference>
<dbReference type="CDD" id="cd03044">
    <property type="entry name" value="GST_N_EF1Bgamma"/>
    <property type="match status" value="1"/>
</dbReference>
<dbReference type="InterPro" id="IPR036249">
    <property type="entry name" value="Thioredoxin-like_sf"/>
</dbReference>
<dbReference type="Pfam" id="PF00647">
    <property type="entry name" value="EF1G"/>
    <property type="match status" value="1"/>
</dbReference>
<dbReference type="PANTHER" id="PTHR43986:SF1">
    <property type="entry name" value="ELONGATION FACTOR 1-GAMMA"/>
    <property type="match status" value="1"/>
</dbReference>
<accession>A0A081CEG9</accession>
<dbReference type="InterPro" id="IPR036282">
    <property type="entry name" value="Glutathione-S-Trfase_C_sf"/>
</dbReference>
<evidence type="ECO:0000313" key="9">
    <source>
        <dbReference type="Proteomes" id="UP000053758"/>
    </source>
</evidence>
<evidence type="ECO:0000256" key="2">
    <source>
        <dbReference type="ARBA" id="ARBA00022917"/>
    </source>
</evidence>
<dbReference type="InterPro" id="IPR004045">
    <property type="entry name" value="Glutathione_S-Trfase_N"/>
</dbReference>
<evidence type="ECO:0000259" key="6">
    <source>
        <dbReference type="PROSITE" id="PS50404"/>
    </source>
</evidence>
<dbReference type="CDD" id="cd03181">
    <property type="entry name" value="GST_C_EF1Bgamma_like"/>
    <property type="match status" value="1"/>
</dbReference>
<dbReference type="InterPro" id="IPR012386">
    <property type="entry name" value="Cyclic-nucl_3Pdiesterase"/>
</dbReference>
<name>A0A081CEG9_PSEA2</name>
<organism evidence="8">
    <name type="scientific">Pseudozyma antarctica</name>
    <name type="common">Yeast</name>
    <name type="synonym">Candida antarctica</name>
    <dbReference type="NCBI Taxonomy" id="84753"/>
    <lineage>
        <taxon>Eukaryota</taxon>
        <taxon>Fungi</taxon>
        <taxon>Dikarya</taxon>
        <taxon>Basidiomycota</taxon>
        <taxon>Ustilaginomycotina</taxon>
        <taxon>Ustilaginomycetes</taxon>
        <taxon>Ustilaginales</taxon>
        <taxon>Ustilaginaceae</taxon>
        <taxon>Moesziomyces</taxon>
    </lineage>
</organism>
<dbReference type="InterPro" id="IPR010987">
    <property type="entry name" value="Glutathione-S-Trfase_C-like"/>
</dbReference>
<keyword evidence="1 3" id="KW-0251">Elongation factor</keyword>
<dbReference type="SMART" id="SM01183">
    <property type="entry name" value="EF1G"/>
    <property type="match status" value="1"/>
</dbReference>
<dbReference type="GO" id="GO:0005737">
    <property type="term" value="C:cytoplasm"/>
    <property type="evidence" value="ECO:0007669"/>
    <property type="project" value="TreeGrafter"/>
</dbReference>
<dbReference type="GO" id="GO:0003746">
    <property type="term" value="F:translation elongation factor activity"/>
    <property type="evidence" value="ECO:0007669"/>
    <property type="project" value="UniProtKB-UniRule"/>
</dbReference>
<dbReference type="PANTHER" id="PTHR43986">
    <property type="entry name" value="ELONGATION FACTOR 1-GAMMA"/>
    <property type="match status" value="1"/>
</dbReference>
<dbReference type="Gene3D" id="1.20.1050.10">
    <property type="match status" value="1"/>
</dbReference>
<keyword evidence="2 3" id="KW-0648">Protein biosynthesis</keyword>
<dbReference type="Proteomes" id="UP000053758">
    <property type="component" value="Unassembled WGS sequence"/>
</dbReference>
<dbReference type="InterPro" id="IPR009097">
    <property type="entry name" value="Cyclic_Pdiesterase"/>
</dbReference>
<feature type="domain" description="GST N-terminal" evidence="6">
    <location>
        <begin position="3"/>
        <end position="85"/>
    </location>
</feature>
<feature type="domain" description="EF-1-gamma C-terminal" evidence="5">
    <location>
        <begin position="258"/>
        <end position="415"/>
    </location>
</feature>
<dbReference type="InterPro" id="IPR001662">
    <property type="entry name" value="EF1B_G_C"/>
</dbReference>
<dbReference type="FunFam" id="1.20.1050.10:FF:000006">
    <property type="entry name" value="Elongation factor 1 gamma"/>
    <property type="match status" value="1"/>
</dbReference>
<dbReference type="Gene3D" id="3.30.70.1010">
    <property type="entry name" value="Translation elongation factor EF1B, gamma chain, conserved domain"/>
    <property type="match status" value="1"/>
</dbReference>
<dbReference type="PROSITE" id="PS50405">
    <property type="entry name" value="GST_CTER"/>
    <property type="match status" value="1"/>
</dbReference>
<dbReference type="Gene3D" id="3.40.30.10">
    <property type="entry name" value="Glutaredoxin"/>
    <property type="match status" value="1"/>
</dbReference>
<dbReference type="Pfam" id="PF00043">
    <property type="entry name" value="GST_C"/>
    <property type="match status" value="1"/>
</dbReference>
<dbReference type="AlphaFoldDB" id="A0A081CEG9"/>
<dbReference type="GO" id="GO:0005634">
    <property type="term" value="C:nucleus"/>
    <property type="evidence" value="ECO:0007669"/>
    <property type="project" value="TreeGrafter"/>
</dbReference>
<dbReference type="SUPFAM" id="SSF55144">
    <property type="entry name" value="LigT-like"/>
    <property type="match status" value="1"/>
</dbReference>
<dbReference type="Pfam" id="PF07823">
    <property type="entry name" value="CPDase"/>
    <property type="match status" value="1"/>
</dbReference>
<dbReference type="RefSeq" id="XP_014656852.1">
    <property type="nucleotide sequence ID" value="XM_014801366.1"/>
</dbReference>
<dbReference type="InterPro" id="IPR040079">
    <property type="entry name" value="Glutathione_S-Trfase"/>
</dbReference>
<evidence type="ECO:0000259" key="7">
    <source>
        <dbReference type="PROSITE" id="PS50405"/>
    </source>
</evidence>
<evidence type="ECO:0000256" key="3">
    <source>
        <dbReference type="PROSITE-ProRule" id="PRU00519"/>
    </source>
</evidence>
<dbReference type="GeneID" id="26304151"/>
<dbReference type="GO" id="GO:0004112">
    <property type="term" value="F:cyclic-nucleotide phosphodiesterase activity"/>
    <property type="evidence" value="ECO:0007669"/>
    <property type="project" value="InterPro"/>
</dbReference>
<gene>
    <name evidence="8" type="ORF">PAN0_007d3282</name>
</gene>
<dbReference type="PROSITE" id="PS50404">
    <property type="entry name" value="GST_NTER"/>
    <property type="match status" value="1"/>
</dbReference>
<dbReference type="FunFam" id="3.30.70.1010:FF:000001">
    <property type="entry name" value="Elongation factor 1-gamma 1"/>
    <property type="match status" value="1"/>
</dbReference>
<keyword evidence="9" id="KW-1185">Reference proteome</keyword>
<feature type="compositionally biased region" description="Basic and acidic residues" evidence="4">
    <location>
        <begin position="222"/>
        <end position="239"/>
    </location>
</feature>
<dbReference type="PROSITE" id="PS50040">
    <property type="entry name" value="EF1G_C"/>
    <property type="match status" value="1"/>
</dbReference>
<dbReference type="SUPFAM" id="SSF89942">
    <property type="entry name" value="eEF1-gamma domain"/>
    <property type="match status" value="1"/>
</dbReference>
<dbReference type="SUPFAM" id="SSF52833">
    <property type="entry name" value="Thioredoxin-like"/>
    <property type="match status" value="1"/>
</dbReference>
<dbReference type="InterPro" id="IPR050802">
    <property type="entry name" value="EF-GSTs"/>
</dbReference>